<dbReference type="InterPro" id="IPR011989">
    <property type="entry name" value="ARM-like"/>
</dbReference>
<reference evidence="1 2" key="1">
    <citation type="submission" date="2016-10" db="EMBL/GenBank/DDBJ databases">
        <authorList>
            <person name="de Groot N.N."/>
        </authorList>
    </citation>
    <scope>NUCLEOTIDE SEQUENCE [LARGE SCALE GENOMIC DNA]</scope>
    <source>
        <strain evidence="1 2">EP1-55-1</strain>
    </source>
</reference>
<dbReference type="STRING" id="223786.SAMN05216234_102137"/>
<sequence>MDLVQIVDSLQGKKILFLGQSRTMSEEDIELFLDQVGAEKAKDESDEPIALIVLGRLINPHEEAYSDEREKAGIPVVTLEELEKYYASYIDPDALLGSLTLFPNRERIINLLHNRAISDDLFCDILKLYDWEGQAPFETDENRDVAGTIVARFYPDIERNHNIQYSPVGPFLVAAQCENAKLLEAMVLIPDYEITQRSQDVWMPRTLHESLLINPHLPASLLEHFWQTGDLRKQGFVAMHPNLPEARQNELVKSKECWIHEGLARNPNLSQNLHSEFLNSTNALVKNAFLQSQPLSLDTIETIIMEGDEKSLQAIGSNPYLDETVAIKLINSGNETLISSLASNTSLLENAYEAIEATKNVSILRKLAANPSVPSKLLERLTRIRDKDIYIALAANPSTPQTHLRNFSKIRDKDIRISLASNPSTPIEILLSYQTDADLANILKRNEAFGEYIKQNIGW</sequence>
<protein>
    <recommendedName>
        <fullName evidence="3">Leucine rich repeat variant</fullName>
    </recommendedName>
</protein>
<dbReference type="AlphaFoldDB" id="A0A1I5LB22"/>
<dbReference type="EMBL" id="FOXB01000002">
    <property type="protein sequence ID" value="SFO94428.1"/>
    <property type="molecule type" value="Genomic_DNA"/>
</dbReference>
<dbReference type="Gene3D" id="1.25.10.10">
    <property type="entry name" value="Leucine-rich Repeat Variant"/>
    <property type="match status" value="1"/>
</dbReference>
<gene>
    <name evidence="1" type="ORF">SAMN05216234_102137</name>
</gene>
<evidence type="ECO:0000313" key="1">
    <source>
        <dbReference type="EMBL" id="SFO94428.1"/>
    </source>
</evidence>
<proteinExistence type="predicted"/>
<organism evidence="1 2">
    <name type="scientific">Hydrogenimonas thermophila</name>
    <dbReference type="NCBI Taxonomy" id="223786"/>
    <lineage>
        <taxon>Bacteria</taxon>
        <taxon>Pseudomonadati</taxon>
        <taxon>Campylobacterota</taxon>
        <taxon>Epsilonproteobacteria</taxon>
        <taxon>Campylobacterales</taxon>
        <taxon>Hydrogenimonadaceae</taxon>
        <taxon>Hydrogenimonas</taxon>
    </lineage>
</organism>
<accession>A0A1I5LB22</accession>
<name>A0A1I5LB22_9BACT</name>
<dbReference type="Proteomes" id="UP000199227">
    <property type="component" value="Unassembled WGS sequence"/>
</dbReference>
<evidence type="ECO:0008006" key="3">
    <source>
        <dbReference type="Google" id="ProtNLM"/>
    </source>
</evidence>
<evidence type="ECO:0000313" key="2">
    <source>
        <dbReference type="Proteomes" id="UP000199227"/>
    </source>
</evidence>
<dbReference type="OrthoDB" id="5333399at2"/>
<keyword evidence="2" id="KW-1185">Reference proteome</keyword>
<dbReference type="RefSeq" id="WP_092910291.1">
    <property type="nucleotide sequence ID" value="NZ_FOXB01000002.1"/>
</dbReference>